<accession>A0ABX3HBA6</accession>
<protein>
    <submittedName>
        <fullName evidence="1">Uncharacterized protein</fullName>
    </submittedName>
</protein>
<organism evidence="1 2">
    <name type="scientific">Paenibacillus borealis</name>
    <dbReference type="NCBI Taxonomy" id="160799"/>
    <lineage>
        <taxon>Bacteria</taxon>
        <taxon>Bacillati</taxon>
        <taxon>Bacillota</taxon>
        <taxon>Bacilli</taxon>
        <taxon>Bacillales</taxon>
        <taxon>Paenibacillaceae</taxon>
        <taxon>Paenibacillus</taxon>
    </lineage>
</organism>
<proteinExistence type="predicted"/>
<evidence type="ECO:0000313" key="1">
    <source>
        <dbReference type="EMBL" id="OMD47761.1"/>
    </source>
</evidence>
<reference evidence="1 2" key="1">
    <citation type="submission" date="2016-10" db="EMBL/GenBank/DDBJ databases">
        <title>Paenibacillus species isolates.</title>
        <authorList>
            <person name="Beno S.M."/>
        </authorList>
    </citation>
    <scope>NUCLEOTIDE SEQUENCE [LARGE SCALE GENOMIC DNA]</scope>
    <source>
        <strain evidence="1 2">FSL H7-0744</strain>
    </source>
</reference>
<gene>
    <name evidence="1" type="ORF">BSK56_12655</name>
</gene>
<name>A0ABX3HBA6_PAEBO</name>
<keyword evidence="2" id="KW-1185">Reference proteome</keyword>
<dbReference type="RefSeq" id="WP_076110840.1">
    <property type="nucleotide sequence ID" value="NZ_MPTB01000014.1"/>
</dbReference>
<sequence length="171" mass="19995">MNKVFEEAKCIIRNIDWSHVEFKRPSYVVLLSEHLRRSSLFYDYFHKDSMRIIVFSAMELIDMQLPKNILDECTESLQNVKGIFVREVCIHYLEWAYLIGEGVPIAVQFQELYLPIIKLFERGGRIQYDKGLLIIGGLTCSRFVSLESSLFEPEDISDSYLDEIDKDVSNK</sequence>
<dbReference type="Proteomes" id="UP000187412">
    <property type="component" value="Unassembled WGS sequence"/>
</dbReference>
<comment type="caution">
    <text evidence="1">The sequence shown here is derived from an EMBL/GenBank/DDBJ whole genome shotgun (WGS) entry which is preliminary data.</text>
</comment>
<evidence type="ECO:0000313" key="2">
    <source>
        <dbReference type="Proteomes" id="UP000187412"/>
    </source>
</evidence>
<dbReference type="EMBL" id="MPTB01000014">
    <property type="protein sequence ID" value="OMD47761.1"/>
    <property type="molecule type" value="Genomic_DNA"/>
</dbReference>